<sequence>MQVTLTVNIEGLGAKIRQARESKGLKPTWVAAQAGMSVPNLYRIEVEDSKSIPLDTLKRLSHAVGIDFVGIDVKNALIEDFDISTPTAAQKS</sequence>
<organism evidence="2 3">
    <name type="scientific">Dulcicalothrix desertica PCC 7102</name>
    <dbReference type="NCBI Taxonomy" id="232991"/>
    <lineage>
        <taxon>Bacteria</taxon>
        <taxon>Bacillati</taxon>
        <taxon>Cyanobacteriota</taxon>
        <taxon>Cyanophyceae</taxon>
        <taxon>Nostocales</taxon>
        <taxon>Calotrichaceae</taxon>
        <taxon>Dulcicalothrix</taxon>
    </lineage>
</organism>
<dbReference type="InterPro" id="IPR010982">
    <property type="entry name" value="Lambda_DNA-bd_dom_sf"/>
</dbReference>
<dbReference type="RefSeq" id="WP_096684269.1">
    <property type="nucleotide sequence ID" value="NZ_RSCL01000012.1"/>
</dbReference>
<gene>
    <name evidence="2" type="ORF">DSM106972_049730</name>
</gene>
<reference evidence="2" key="2">
    <citation type="journal article" date="2019" name="Genome Biol. Evol.">
        <title>Day and night: Metabolic profiles and evolutionary relationships of six axenic non-marine cyanobacteria.</title>
        <authorList>
            <person name="Will S.E."/>
            <person name="Henke P."/>
            <person name="Boedeker C."/>
            <person name="Huang S."/>
            <person name="Brinkmann H."/>
            <person name="Rohde M."/>
            <person name="Jarek M."/>
            <person name="Friedl T."/>
            <person name="Seufert S."/>
            <person name="Schumacher M."/>
            <person name="Overmann J."/>
            <person name="Neumann-Schaal M."/>
            <person name="Petersen J."/>
        </authorList>
    </citation>
    <scope>NUCLEOTIDE SEQUENCE [LARGE SCALE GENOMIC DNA]</scope>
    <source>
        <strain evidence="2">PCC 7102</strain>
    </source>
</reference>
<protein>
    <recommendedName>
        <fullName evidence="1">HTH cro/C1-type domain-containing protein</fullName>
    </recommendedName>
</protein>
<evidence type="ECO:0000313" key="3">
    <source>
        <dbReference type="Proteomes" id="UP000271624"/>
    </source>
</evidence>
<dbReference type="PROSITE" id="PS50943">
    <property type="entry name" value="HTH_CROC1"/>
    <property type="match status" value="1"/>
</dbReference>
<evidence type="ECO:0000259" key="1">
    <source>
        <dbReference type="PROSITE" id="PS50943"/>
    </source>
</evidence>
<proteinExistence type="predicted"/>
<evidence type="ECO:0000313" key="2">
    <source>
        <dbReference type="EMBL" id="RUT04059.1"/>
    </source>
</evidence>
<dbReference type="GO" id="GO:0003677">
    <property type="term" value="F:DNA binding"/>
    <property type="evidence" value="ECO:0007669"/>
    <property type="project" value="InterPro"/>
</dbReference>
<name>A0A3S1CBT5_9CYAN</name>
<dbReference type="Pfam" id="PF13560">
    <property type="entry name" value="HTH_31"/>
    <property type="match status" value="1"/>
</dbReference>
<accession>A0A3S1CBT5</accession>
<dbReference type="SMART" id="SM00530">
    <property type="entry name" value="HTH_XRE"/>
    <property type="match status" value="1"/>
</dbReference>
<dbReference type="AlphaFoldDB" id="A0A3S1CBT5"/>
<dbReference type="CDD" id="cd00093">
    <property type="entry name" value="HTH_XRE"/>
    <property type="match status" value="1"/>
</dbReference>
<dbReference type="OrthoDB" id="515144at2"/>
<keyword evidence="3" id="KW-1185">Reference proteome</keyword>
<dbReference type="EMBL" id="RSCL01000012">
    <property type="protein sequence ID" value="RUT04059.1"/>
    <property type="molecule type" value="Genomic_DNA"/>
</dbReference>
<feature type="domain" description="HTH cro/C1-type" evidence="1">
    <location>
        <begin position="16"/>
        <end position="71"/>
    </location>
</feature>
<dbReference type="SUPFAM" id="SSF47413">
    <property type="entry name" value="lambda repressor-like DNA-binding domains"/>
    <property type="match status" value="1"/>
</dbReference>
<reference evidence="2" key="1">
    <citation type="submission" date="2018-12" db="EMBL/GenBank/DDBJ databases">
        <authorList>
            <person name="Will S."/>
            <person name="Neumann-Schaal M."/>
            <person name="Henke P."/>
        </authorList>
    </citation>
    <scope>NUCLEOTIDE SEQUENCE</scope>
    <source>
        <strain evidence="2">PCC 7102</strain>
    </source>
</reference>
<dbReference type="InterPro" id="IPR001387">
    <property type="entry name" value="Cro/C1-type_HTH"/>
</dbReference>
<dbReference type="Gene3D" id="1.10.260.40">
    <property type="entry name" value="lambda repressor-like DNA-binding domains"/>
    <property type="match status" value="1"/>
</dbReference>
<comment type="caution">
    <text evidence="2">The sequence shown here is derived from an EMBL/GenBank/DDBJ whole genome shotgun (WGS) entry which is preliminary data.</text>
</comment>
<dbReference type="Proteomes" id="UP000271624">
    <property type="component" value="Unassembled WGS sequence"/>
</dbReference>